<dbReference type="SUPFAM" id="SSF52242">
    <property type="entry name" value="Cobalamin (vitamin B12)-binding domain"/>
    <property type="match status" value="1"/>
</dbReference>
<dbReference type="Pfam" id="PF02607">
    <property type="entry name" value="B12-binding_2"/>
    <property type="match status" value="1"/>
</dbReference>
<organism evidence="2 3">
    <name type="scientific">Ectothiorhodospira marina</name>
    <dbReference type="NCBI Taxonomy" id="1396821"/>
    <lineage>
        <taxon>Bacteria</taxon>
        <taxon>Pseudomonadati</taxon>
        <taxon>Pseudomonadota</taxon>
        <taxon>Gammaproteobacteria</taxon>
        <taxon>Chromatiales</taxon>
        <taxon>Ectothiorhodospiraceae</taxon>
        <taxon>Ectothiorhodospira</taxon>
    </lineage>
</organism>
<protein>
    <submittedName>
        <fullName evidence="2">Methanogenic corrinoid protein MtbC1</fullName>
    </submittedName>
</protein>
<evidence type="ECO:0000259" key="1">
    <source>
        <dbReference type="PROSITE" id="PS51332"/>
    </source>
</evidence>
<proteinExistence type="predicted"/>
<reference evidence="3" key="1">
    <citation type="submission" date="2016-10" db="EMBL/GenBank/DDBJ databases">
        <authorList>
            <person name="Varghese N."/>
            <person name="Submissions S."/>
        </authorList>
    </citation>
    <scope>NUCLEOTIDE SEQUENCE [LARGE SCALE GENOMIC DNA]</scope>
    <source>
        <strain evidence="3">DSM 241</strain>
    </source>
</reference>
<dbReference type="Proteomes" id="UP000199256">
    <property type="component" value="Unassembled WGS sequence"/>
</dbReference>
<dbReference type="InterPro" id="IPR036724">
    <property type="entry name" value="Cobalamin-bd_sf"/>
</dbReference>
<dbReference type="EMBL" id="FOAA01000001">
    <property type="protein sequence ID" value="SEK35620.1"/>
    <property type="molecule type" value="Genomic_DNA"/>
</dbReference>
<dbReference type="GO" id="GO:0046872">
    <property type="term" value="F:metal ion binding"/>
    <property type="evidence" value="ECO:0007669"/>
    <property type="project" value="InterPro"/>
</dbReference>
<dbReference type="InterPro" id="IPR003759">
    <property type="entry name" value="Cbl-bd_cap"/>
</dbReference>
<keyword evidence="3" id="KW-1185">Reference proteome</keyword>
<dbReference type="Gene3D" id="3.40.50.280">
    <property type="entry name" value="Cobalamin-binding domain"/>
    <property type="match status" value="1"/>
</dbReference>
<dbReference type="InterPro" id="IPR006158">
    <property type="entry name" value="Cobalamin-bd"/>
</dbReference>
<gene>
    <name evidence="2" type="ORF">SAMN05444515_101494</name>
</gene>
<dbReference type="PROSITE" id="PS51332">
    <property type="entry name" value="B12_BINDING"/>
    <property type="match status" value="1"/>
</dbReference>
<accession>A0A1H7GGL9</accession>
<dbReference type="Gene3D" id="1.10.1240.10">
    <property type="entry name" value="Methionine synthase domain"/>
    <property type="match status" value="1"/>
</dbReference>
<name>A0A1H7GGL9_9GAMM</name>
<dbReference type="InterPro" id="IPR036594">
    <property type="entry name" value="Meth_synthase_dom"/>
</dbReference>
<feature type="domain" description="B12-binding" evidence="1">
    <location>
        <begin position="141"/>
        <end position="273"/>
    </location>
</feature>
<dbReference type="GO" id="GO:0031419">
    <property type="term" value="F:cobalamin binding"/>
    <property type="evidence" value="ECO:0007669"/>
    <property type="project" value="InterPro"/>
</dbReference>
<sequence length="277" mass="30436">MCPESMRKELSHVIEGEIIPRLMMAHRSEEAVRGSAAKDVPGDPEGVSIGVPVVEEFSRMVIEHDAAAALAYVDTLRAQGTALESVFVHLLAPTAKRLGELWEEDQADFTEVTVGLCRLQHVLRELGGAFEGEVDPHRVSGKRILMSPIPGEQHTFGLMMISEFFRREGWDVTCDPSLSMRDLNHLVRQEWFDIVALSVSCQTLLDKVTTTVRGVRRVSRNASVGIIVGGRLFTENPQLVSVVGADDTAQDGASAVRRAEAMLARRTGCFTRDMGPI</sequence>
<dbReference type="AlphaFoldDB" id="A0A1H7GGL9"/>
<evidence type="ECO:0000313" key="3">
    <source>
        <dbReference type="Proteomes" id="UP000199256"/>
    </source>
</evidence>
<evidence type="ECO:0000313" key="2">
    <source>
        <dbReference type="EMBL" id="SEK35620.1"/>
    </source>
</evidence>
<dbReference type="Pfam" id="PF02310">
    <property type="entry name" value="B12-binding"/>
    <property type="match status" value="1"/>
</dbReference>
<dbReference type="STRING" id="1396821.SAMN05444515_101494"/>